<dbReference type="Pfam" id="PF14215">
    <property type="entry name" value="bHLH-MYC_N"/>
    <property type="match status" value="1"/>
</dbReference>
<gene>
    <name evidence="7" type="primary">MYC19</name>
</gene>
<evidence type="ECO:0000256" key="3">
    <source>
        <dbReference type="ARBA" id="ARBA00023163"/>
    </source>
</evidence>
<feature type="region of interest" description="Disordered" evidence="5">
    <location>
        <begin position="520"/>
        <end position="556"/>
    </location>
</feature>
<dbReference type="InterPro" id="IPR011598">
    <property type="entry name" value="bHLH_dom"/>
</dbReference>
<dbReference type="Pfam" id="PF23176">
    <property type="entry name" value="bHLH_LHW"/>
    <property type="match status" value="1"/>
</dbReference>
<reference evidence="7" key="1">
    <citation type="submission" date="2018-08" db="EMBL/GenBank/DDBJ databases">
        <title>Characterization of MYC transcription factor family genes in rubber-producing laticifer cells of rubber tree (Hevea brasiliensis Muell. Arg.).</title>
        <authorList>
            <person name="Zhang S.-X."/>
            <person name="Tian W.-M."/>
        </authorList>
    </citation>
    <scope>NUCLEOTIDE SEQUENCE</scope>
</reference>
<accession>A0A5B8TW85</accession>
<keyword evidence="2" id="KW-0805">Transcription regulation</keyword>
<feature type="region of interest" description="Disordered" evidence="5">
    <location>
        <begin position="444"/>
        <end position="478"/>
    </location>
</feature>
<name>A0A5B8TW85_HEVBR</name>
<sequence>MGTTALRQLLKSLCNNSIWNYAVLWKLRHESPMILNWEDGYFKTKPGEPVESITNDAYCKDGSDVFCPHFEPNTSSGSLEENLAGFLVADMSRIQYTLGEGVVGRVAFTRDHCWVSFNNIFTGEVQLIPECPEEWLLQFASGIKTILLVPALPHGVLQLGSLEEVAEDVNMVANVKGRFNSLHSIGKNTAPSSLKKEFQDEQSSPLISSGIDCLNAPSTTAFTSVKIKDLNHSIAVNSVEMDNSNQSTASRVLPLLNVENSFIPVGKNLLEALQYETENNIDVPSISLAEISTPSVSMNASQLEMMESKLFELSCLMEELQAHSDSNDDNVGMFGESFSGLMSSHPAGNIAGEPAGGKTANDMDNKVVSSFFRFPKDSELHKVLGPKQTNEKLWDASPMVEDTCSTPSFTCSKDPSERTEPYCFARGGDTGYLLEAVVANVYSGSDDTSNRSSSFKSSTSISGHFAASPKPQNRSKASTLVKDDSTLCRHLKSACIIGDEIADSSSSTLRSMMDAIFSTEQHDNESDGTQPRKGHKTTVTKRRVKHGDNQRPRPRDRQLIQERVKELRELVPNSAKCSIDGLLDRTVRHMLYLKSVTDHAEKLRRCVRQEHPGIKNWRYYEAKENCQNGTSCAYEFGLEFQMCPILVEDLAYPGHMLILMLCDEQCLFLEIAQVIRGLELTILKGVLETRSDKTWARFVVEASRGFHRLDILLPLMQFLQRKRNPISSKI</sequence>
<dbReference type="AlphaFoldDB" id="A0A5B8TW85"/>
<organism evidence="7">
    <name type="scientific">Hevea brasiliensis</name>
    <name type="common">Para rubber tree</name>
    <name type="synonym">Siphonia brasiliensis</name>
    <dbReference type="NCBI Taxonomy" id="3981"/>
    <lineage>
        <taxon>Eukaryota</taxon>
        <taxon>Viridiplantae</taxon>
        <taxon>Streptophyta</taxon>
        <taxon>Embryophyta</taxon>
        <taxon>Tracheophyta</taxon>
        <taxon>Spermatophyta</taxon>
        <taxon>Magnoliopsida</taxon>
        <taxon>eudicotyledons</taxon>
        <taxon>Gunneridae</taxon>
        <taxon>Pentapetalae</taxon>
        <taxon>rosids</taxon>
        <taxon>fabids</taxon>
        <taxon>Malpighiales</taxon>
        <taxon>Euphorbiaceae</taxon>
        <taxon>Crotonoideae</taxon>
        <taxon>Micrandreae</taxon>
        <taxon>Hevea</taxon>
    </lineage>
</organism>
<keyword evidence="4" id="KW-0539">Nucleus</keyword>
<dbReference type="PANTHER" id="PTHR46196:SF3">
    <property type="entry name" value="TRANSCRIPTION FACTOR LHW-LIKE ISOFORM X1"/>
    <property type="match status" value="1"/>
</dbReference>
<feature type="compositionally biased region" description="Low complexity" evidence="5">
    <location>
        <begin position="444"/>
        <end position="462"/>
    </location>
</feature>
<dbReference type="InterPro" id="IPR025610">
    <property type="entry name" value="MYC/MYB_N"/>
</dbReference>
<evidence type="ECO:0000256" key="1">
    <source>
        <dbReference type="ARBA" id="ARBA00004123"/>
    </source>
</evidence>
<dbReference type="GO" id="GO:0005634">
    <property type="term" value="C:nucleus"/>
    <property type="evidence" value="ECO:0007669"/>
    <property type="project" value="UniProtKB-SubCell"/>
</dbReference>
<dbReference type="GO" id="GO:0046983">
    <property type="term" value="F:protein dimerization activity"/>
    <property type="evidence" value="ECO:0007669"/>
    <property type="project" value="InterPro"/>
</dbReference>
<feature type="domain" description="BHLH" evidence="6">
    <location>
        <begin position="544"/>
        <end position="593"/>
    </location>
</feature>
<dbReference type="InterPro" id="IPR043561">
    <property type="entry name" value="LHW-like"/>
</dbReference>
<dbReference type="GO" id="GO:0003700">
    <property type="term" value="F:DNA-binding transcription factor activity"/>
    <property type="evidence" value="ECO:0007669"/>
    <property type="project" value="InterPro"/>
</dbReference>
<evidence type="ECO:0000259" key="6">
    <source>
        <dbReference type="PROSITE" id="PS50888"/>
    </source>
</evidence>
<feature type="compositionally biased region" description="Basic and acidic residues" evidence="5">
    <location>
        <begin position="546"/>
        <end position="556"/>
    </location>
</feature>
<evidence type="ECO:0000256" key="4">
    <source>
        <dbReference type="ARBA" id="ARBA00023242"/>
    </source>
</evidence>
<comment type="subcellular location">
    <subcellularLocation>
        <location evidence="1">Nucleus</location>
    </subcellularLocation>
</comment>
<dbReference type="EMBL" id="MH722338">
    <property type="protein sequence ID" value="QEA69195.1"/>
    <property type="molecule type" value="mRNA"/>
</dbReference>
<feature type="compositionally biased region" description="Basic residues" evidence="5">
    <location>
        <begin position="532"/>
        <end position="545"/>
    </location>
</feature>
<evidence type="ECO:0000313" key="7">
    <source>
        <dbReference type="EMBL" id="QEA69195.1"/>
    </source>
</evidence>
<dbReference type="PROSITE" id="PS50888">
    <property type="entry name" value="BHLH"/>
    <property type="match status" value="1"/>
</dbReference>
<evidence type="ECO:0000256" key="5">
    <source>
        <dbReference type="SAM" id="MobiDB-lite"/>
    </source>
</evidence>
<evidence type="ECO:0000256" key="2">
    <source>
        <dbReference type="ARBA" id="ARBA00023015"/>
    </source>
</evidence>
<keyword evidence="3" id="KW-0804">Transcription</keyword>
<proteinExistence type="evidence at transcript level"/>
<protein>
    <submittedName>
        <fullName evidence="7">MYC19</fullName>
    </submittedName>
</protein>
<dbReference type="PANTHER" id="PTHR46196">
    <property type="entry name" value="TRANSCRIPTION FACTOR BHLH155-LIKE ISOFORM X1-RELATED"/>
    <property type="match status" value="1"/>
</dbReference>